<sequence>MFYKDKTRNNPLELQKRGAVHPQMIIYKDKTRKNAVKHQKREGEPPQKSVYDVPQVMMYESLSLKFPEEDVYFKSWSQRIVLFNYSQLNRRLFEKSREYVDAGKHLYSSQEQEFITAKVQAAMDMINSTNPEFYRAIHQIIGCIAFYKAEHSGFAGGTISSALGVIWLDPRAIREQSVANYAKLIVNEFIHSSLFLADMVHGTYIDRSLLSQAKVYSPVREELRDFDKTFHASYVTTGVTIFQSRAGNLEKAKRYAGALRAAVDGLITIQNEAVNKLIRFDRNGIYFLEELLGADIQPKAPWTQSFECSAKHLITLRYLASGPIQLNDGDIHGVSQPIVSRINAKEILCRSVVLIGAIDGTHNHVVSPYKQEDIYVNRKGVNRINVQVIFDRSYNSIDVVVRFPGSVYDSRVLRDSTIN</sequence>
<name>A0ABY7DCY5_MYAAR</name>
<comment type="cofactor">
    <cofactor evidence="1">
        <name>a divalent metal cation</name>
        <dbReference type="ChEBI" id="CHEBI:60240"/>
    </cofactor>
</comment>
<organism evidence="4 5">
    <name type="scientific">Mya arenaria</name>
    <name type="common">Soft-shell clam</name>
    <dbReference type="NCBI Taxonomy" id="6604"/>
    <lineage>
        <taxon>Eukaryota</taxon>
        <taxon>Metazoa</taxon>
        <taxon>Spiralia</taxon>
        <taxon>Lophotrochozoa</taxon>
        <taxon>Mollusca</taxon>
        <taxon>Bivalvia</taxon>
        <taxon>Autobranchia</taxon>
        <taxon>Heteroconchia</taxon>
        <taxon>Euheterodonta</taxon>
        <taxon>Imparidentia</taxon>
        <taxon>Neoheterodontei</taxon>
        <taxon>Myida</taxon>
        <taxon>Myoidea</taxon>
        <taxon>Myidae</taxon>
        <taxon>Mya</taxon>
    </lineage>
</organism>
<evidence type="ECO:0000313" key="4">
    <source>
        <dbReference type="EMBL" id="WAQ95163.1"/>
    </source>
</evidence>
<keyword evidence="2" id="KW-0479">Metal-binding</keyword>
<evidence type="ECO:0000259" key="3">
    <source>
        <dbReference type="Pfam" id="PF13359"/>
    </source>
</evidence>
<keyword evidence="5" id="KW-1185">Reference proteome</keyword>
<dbReference type="Proteomes" id="UP001164746">
    <property type="component" value="Chromosome 1"/>
</dbReference>
<proteinExistence type="predicted"/>
<evidence type="ECO:0000256" key="1">
    <source>
        <dbReference type="ARBA" id="ARBA00001968"/>
    </source>
</evidence>
<evidence type="ECO:0000313" key="5">
    <source>
        <dbReference type="Proteomes" id="UP001164746"/>
    </source>
</evidence>
<dbReference type="EMBL" id="CP111012">
    <property type="protein sequence ID" value="WAQ95163.1"/>
    <property type="molecule type" value="Genomic_DNA"/>
</dbReference>
<dbReference type="InterPro" id="IPR026337">
    <property type="entry name" value="AKG_HExxH"/>
</dbReference>
<dbReference type="InterPro" id="IPR027806">
    <property type="entry name" value="HARBI1_dom"/>
</dbReference>
<accession>A0ABY7DCY5</accession>
<reference evidence="4" key="1">
    <citation type="submission" date="2022-11" db="EMBL/GenBank/DDBJ databases">
        <title>Centuries of genome instability and evolution in soft-shell clam transmissible cancer (bioRxiv).</title>
        <authorList>
            <person name="Hart S.F.M."/>
            <person name="Yonemitsu M.A."/>
            <person name="Giersch R.M."/>
            <person name="Beal B.F."/>
            <person name="Arriagada G."/>
            <person name="Davis B.W."/>
            <person name="Ostrander E.A."/>
            <person name="Goff S.P."/>
            <person name="Metzger M.J."/>
        </authorList>
    </citation>
    <scope>NUCLEOTIDE SEQUENCE</scope>
    <source>
        <strain evidence="4">MELC-2E11</strain>
        <tissue evidence="4">Siphon/mantle</tissue>
    </source>
</reference>
<gene>
    <name evidence="4" type="ORF">MAR_007634</name>
</gene>
<dbReference type="Pfam" id="PF13359">
    <property type="entry name" value="DDE_Tnp_4"/>
    <property type="match status" value="1"/>
</dbReference>
<protein>
    <submittedName>
        <fullName evidence="4">HARB1-like protein</fullName>
    </submittedName>
</protein>
<dbReference type="NCBIfam" id="TIGR04267">
    <property type="entry name" value="mod_HExxH"/>
    <property type="match status" value="1"/>
</dbReference>
<feature type="domain" description="DDE Tnp4" evidence="3">
    <location>
        <begin position="358"/>
        <end position="418"/>
    </location>
</feature>
<evidence type="ECO:0000256" key="2">
    <source>
        <dbReference type="ARBA" id="ARBA00022723"/>
    </source>
</evidence>